<feature type="chain" id="PRO_5011532468" evidence="2">
    <location>
        <begin position="26"/>
        <end position="337"/>
    </location>
</feature>
<dbReference type="Pfam" id="PF03480">
    <property type="entry name" value="DctP"/>
    <property type="match status" value="1"/>
</dbReference>
<dbReference type="STRING" id="442341.SAMN04487959_102308"/>
<organism evidence="3 4">
    <name type="scientific">Modicisalibacter xianhensis</name>
    <dbReference type="NCBI Taxonomy" id="442341"/>
    <lineage>
        <taxon>Bacteria</taxon>
        <taxon>Pseudomonadati</taxon>
        <taxon>Pseudomonadota</taxon>
        <taxon>Gammaproteobacteria</taxon>
        <taxon>Oceanospirillales</taxon>
        <taxon>Halomonadaceae</taxon>
        <taxon>Modicisalibacter</taxon>
    </lineage>
</organism>
<dbReference type="Gene3D" id="3.40.190.170">
    <property type="entry name" value="Bacterial extracellular solute-binding protein, family 7"/>
    <property type="match status" value="1"/>
</dbReference>
<dbReference type="PANTHER" id="PTHR33376:SF15">
    <property type="entry name" value="BLL6794 PROTEIN"/>
    <property type="match status" value="1"/>
</dbReference>
<dbReference type="GO" id="GO:0055085">
    <property type="term" value="P:transmembrane transport"/>
    <property type="evidence" value="ECO:0007669"/>
    <property type="project" value="InterPro"/>
</dbReference>
<evidence type="ECO:0000313" key="4">
    <source>
        <dbReference type="Proteomes" id="UP000199040"/>
    </source>
</evidence>
<keyword evidence="4" id="KW-1185">Reference proteome</keyword>
<dbReference type="NCBIfam" id="NF037995">
    <property type="entry name" value="TRAP_S1"/>
    <property type="match status" value="1"/>
</dbReference>
<dbReference type="Proteomes" id="UP000199040">
    <property type="component" value="Unassembled WGS sequence"/>
</dbReference>
<dbReference type="PANTHER" id="PTHR33376">
    <property type="match status" value="1"/>
</dbReference>
<keyword evidence="1 2" id="KW-0732">Signal</keyword>
<dbReference type="InterPro" id="IPR018389">
    <property type="entry name" value="DctP_fam"/>
</dbReference>
<protein>
    <submittedName>
        <fullName evidence="3">TRAP-type C4-dicarboxylate transport system, substrate-binding protein</fullName>
    </submittedName>
</protein>
<sequence length="337" mass="37253">MMKRTTTLGLAIGLALATTPALSQASEVLRVAHVWPGGSMIDKELFQAWANSVEEASNGELEVQVFPGQTLAKSDQTYQSAVEGIADIGSTAQGYNSGRFPLTQVIELPGISHSSKQGSCILQSLYDQGTLDKEYEDSHVLFMFTTGPGYLHTKQKLIEAPEDMAGMRMRRPTSVVGDMMTRLGAQAVGMPAPDVFTSMQRGVLDGLSFNWEAMKTFRLNEQTRYHTEVPLYDLSLVATMNQERYEELPEHLKKIIDEHSGMEWSMKAAAVYDKLIEQGRQEAVDAGHEFLAVEGPLEDPQWGPVLRTTIDSYLQEAGKEAQPIYAEAMQLSQECPI</sequence>
<reference evidence="3 4" key="1">
    <citation type="submission" date="2016-10" db="EMBL/GenBank/DDBJ databases">
        <authorList>
            <person name="de Groot N.N."/>
        </authorList>
    </citation>
    <scope>NUCLEOTIDE SEQUENCE [LARGE SCALE GENOMIC DNA]</scope>
    <source>
        <strain evidence="3 4">CGMCC 1.6848</strain>
    </source>
</reference>
<dbReference type="EMBL" id="FOPY01000002">
    <property type="protein sequence ID" value="SFH31893.1"/>
    <property type="molecule type" value="Genomic_DNA"/>
</dbReference>
<name>A0A1I2Z210_9GAMM</name>
<proteinExistence type="predicted"/>
<evidence type="ECO:0000313" key="3">
    <source>
        <dbReference type="EMBL" id="SFH31893.1"/>
    </source>
</evidence>
<feature type="signal peptide" evidence="2">
    <location>
        <begin position="1"/>
        <end position="25"/>
    </location>
</feature>
<evidence type="ECO:0000256" key="1">
    <source>
        <dbReference type="ARBA" id="ARBA00022729"/>
    </source>
</evidence>
<dbReference type="AlphaFoldDB" id="A0A1I2Z210"/>
<dbReference type="InterPro" id="IPR038404">
    <property type="entry name" value="TRAP_DctP_sf"/>
</dbReference>
<accession>A0A1I2Z210</accession>
<evidence type="ECO:0000256" key="2">
    <source>
        <dbReference type="SAM" id="SignalP"/>
    </source>
</evidence>
<gene>
    <name evidence="3" type="ORF">SAMN04487959_102308</name>
</gene>
<dbReference type="CDD" id="cd13665">
    <property type="entry name" value="PBP2_TRAP_Dctp3_4"/>
    <property type="match status" value="1"/>
</dbReference>